<dbReference type="AlphaFoldDB" id="D7MT87"/>
<reference evidence="2" key="2">
    <citation type="submission" date="2010-06" db="EMBL/GenBank/DDBJ databases">
        <title>The basis of rapid genome size change in Arabidopsis.</title>
        <authorList>
            <person name="Bakker E."/>
            <person name="Bergelson J."/>
            <person name="Cheng J.F."/>
            <person name="Clark R.M."/>
            <person name="Fawcett J."/>
            <person name="Gaut B."/>
            <person name="Grigoriev I."/>
            <person name="Gundlach H."/>
            <person name="Guo Y."/>
            <person name="Haberer G."/>
            <person name="Hollister J."/>
            <person name="Hu T.T."/>
            <person name="Mayer K.F.X."/>
            <person name="Nasrallah J."/>
            <person name="Nordborg M."/>
            <person name="Otillar R."/>
            <person name="Pattyn P."/>
            <person name="Schmutz J."/>
            <person name="Spannagl M."/>
            <person name="van de Peer Y."/>
            <person name="Wang X."/>
            <person name="Weigel D."/>
            <person name="Yang L."/>
        </authorList>
    </citation>
    <scope>NUCLEOTIDE SEQUENCE</scope>
</reference>
<sequence length="61" mass="7402">MKFKQAEHSTKEYFSMKKDVCDTVIGQRWSCSRQRDMPRVTSLSDYWIVDYPVARFVWFCL</sequence>
<dbReference type="HOGENOM" id="CLU_2925751_0_0_1"/>
<dbReference type="EMBL" id="GL348720">
    <property type="protein sequence ID" value="EFH42913.1"/>
    <property type="molecule type" value="Genomic_DNA"/>
</dbReference>
<protein>
    <submittedName>
        <fullName evidence="2">Expressed protein</fullName>
    </submittedName>
    <submittedName>
        <fullName evidence="1">Predicted protein</fullName>
    </submittedName>
</protein>
<evidence type="ECO:0000313" key="3">
    <source>
        <dbReference type="Proteomes" id="UP000008694"/>
    </source>
</evidence>
<name>D7MT87_ARALL</name>
<dbReference type="Proteomes" id="UP000008694">
    <property type="component" value="Unassembled WGS sequence"/>
</dbReference>
<accession>D7MT87</accession>
<proteinExistence type="predicted"/>
<organism evidence="3">
    <name type="scientific">Arabidopsis lyrata subsp. lyrata</name>
    <name type="common">Lyre-leaved rock-cress</name>
    <dbReference type="NCBI Taxonomy" id="81972"/>
    <lineage>
        <taxon>Eukaryota</taxon>
        <taxon>Viridiplantae</taxon>
        <taxon>Streptophyta</taxon>
        <taxon>Embryophyta</taxon>
        <taxon>Tracheophyta</taxon>
        <taxon>Spermatophyta</taxon>
        <taxon>Magnoliopsida</taxon>
        <taxon>eudicotyledons</taxon>
        <taxon>Gunneridae</taxon>
        <taxon>Pentapetalae</taxon>
        <taxon>rosids</taxon>
        <taxon>malvids</taxon>
        <taxon>Brassicales</taxon>
        <taxon>Brassicaceae</taxon>
        <taxon>Camelineae</taxon>
        <taxon>Arabidopsis</taxon>
    </lineage>
</organism>
<dbReference type="Gramene" id="fgenesh2_kg.8__2557__AT5G65166.1">
    <property type="protein sequence ID" value="fgenesh2_kg.8__2557__AT5G65166.1"/>
    <property type="gene ID" value="fgenesh2_kg.8__2557__AT5G65166.1"/>
</dbReference>
<reference evidence="3" key="3">
    <citation type="journal article" date="2011" name="Nat. Genet.">
        <title>The Arabidopsis lyrata genome sequence and the basis of rapid genome size change.</title>
        <authorList>
            <person name="Hu T.T."/>
            <person name="Pattyn P."/>
            <person name="Bakker E.G."/>
            <person name="Cao J."/>
            <person name="Cheng J.-F."/>
            <person name="Clark R.M."/>
            <person name="Fahlgren N."/>
            <person name="Fawcett J.A."/>
            <person name="Grimwood J."/>
            <person name="Gundlach H."/>
            <person name="Haberer G."/>
            <person name="Hollister J.D."/>
            <person name="Ossowski S."/>
            <person name="Ottilar R.P."/>
            <person name="Salamov A.A."/>
            <person name="Schneeberger K."/>
            <person name="Spannagl M."/>
            <person name="Wang X."/>
            <person name="Yang L."/>
            <person name="Nasrallah M.E."/>
            <person name="Bergelson J."/>
            <person name="Carrington J.C."/>
            <person name="Gaut B.S."/>
            <person name="Schmutz J."/>
            <person name="Mayer K.F.X."/>
            <person name="Van de Peer Y."/>
            <person name="Grigoriev I.V."/>
            <person name="Nordborg M."/>
            <person name="Weigel D."/>
            <person name="Guo Y.-L."/>
        </authorList>
    </citation>
    <scope>NUCLEOTIDE SEQUENCE [LARGE SCALE GENOMIC DNA]</scope>
    <source>
        <strain evidence="3">cv. MN47</strain>
    </source>
</reference>
<dbReference type="EMBL" id="GL349024">
    <property type="protein sequence ID" value="EFH38719.1"/>
    <property type="molecule type" value="Genomic_DNA"/>
</dbReference>
<evidence type="ECO:0000313" key="1">
    <source>
        <dbReference type="EMBL" id="EFH38719.1"/>
    </source>
</evidence>
<evidence type="ECO:0000313" key="2">
    <source>
        <dbReference type="EMBL" id="EFH42913.1"/>
    </source>
</evidence>
<keyword evidence="3" id="KW-1185">Reference proteome</keyword>
<reference evidence="2" key="1">
    <citation type="submission" date="2009-11" db="EMBL/GenBank/DDBJ databases">
        <authorList>
            <consortium name="US DOE Joint Genome Institute (JGI-PGF)"/>
            <person name="Ottilar R."/>
            <person name="Schmutz J."/>
            <person name="Salamov A."/>
            <person name="Cheng J.F."/>
            <person name="Lucas S."/>
            <person name="Pitluck S."/>
            <person name="Gundlach H."/>
            <person name="Guo Y."/>
            <person name="Haberer G."/>
            <person name="Nasrallah J."/>
            <person name="Mayer K.F.X."/>
            <person name="van de Peer Y."/>
            <person name="Weigel D."/>
            <person name="Grigoriev I.V."/>
        </authorList>
    </citation>
    <scope>NUCLEOTIDE SEQUENCE</scope>
</reference>
<gene>
    <name evidence="2" type="ORF">ARALYDRAFT_496741</name>
    <name evidence="1" type="ORF">ARALYDRAFT_497430</name>
</gene>
<dbReference type="Gramene" id="fgenesh2_kg.455__1__AT5G65166.1">
    <property type="protein sequence ID" value="fgenesh2_kg.455__1__AT5G65166.1"/>
    <property type="gene ID" value="fgenesh2_kg.455__1__AT5G65166.1"/>
</dbReference>